<keyword evidence="8" id="KW-0472">Membrane</keyword>
<evidence type="ECO:0000256" key="12">
    <source>
        <dbReference type="ARBA" id="ARBA00044330"/>
    </source>
</evidence>
<dbReference type="AlphaFoldDB" id="A0A9X3ELJ0"/>
<keyword evidence="7" id="KW-0448">Lipopolysaccharide biosynthesis</keyword>
<sequence length="341" mass="38814">MKILVIKTSSLGDVFHTLPAIEDLYRYRPGVTVDWVVEEAFADIPSWHPLIRHVIPVAWRRWRKSLLSRQTRCEMRDFRRRLREEHYDLVLDAQGLIKSSLITRMARGTKVGLDATSCREPFAARAYDRTVAVARGEHAIHRLRRLFALALDYPLTERFGYGVDHARWQHPDVRGHYWIFLHGTTWDTKLWPEAYWRQLAEMVASSGRHVFLPWGNEEERLRAERVADGLATVKVLPKMSLNSLAAWLAHAQAIVGVDTGLCHVAAALEVPSVAIYGSTDARLTGALGPQMQVMASSYACAPCLSRTCLKKEPGDIQPPCYREISPQMVYAHLQQRLAQQV</sequence>
<evidence type="ECO:0000313" key="15">
    <source>
        <dbReference type="Proteomes" id="UP001150830"/>
    </source>
</evidence>
<protein>
    <recommendedName>
        <fullName evidence="11">Lipopolysaccharide heptosyltransferase 1</fullName>
        <ecNumber evidence="10">2.4.99.23</ecNumber>
    </recommendedName>
    <alternativeName>
        <fullName evidence="12">ADP-heptose:lipopolysaccharide heptosyltransferase I</fullName>
    </alternativeName>
</protein>
<evidence type="ECO:0000256" key="9">
    <source>
        <dbReference type="ARBA" id="ARBA00043995"/>
    </source>
</evidence>
<keyword evidence="4" id="KW-0997">Cell inner membrane</keyword>
<comment type="pathway">
    <text evidence="2">Bacterial outer membrane biogenesis; LPS core biosynthesis.</text>
</comment>
<comment type="catalytic activity">
    <reaction evidence="13">
        <text>an alpha-Kdo-(2-&gt;4)-alpha-Kdo-(2-&gt;6)-lipid A + ADP-L-glycero-beta-D-manno-heptose = an L-alpha-D-Hep-(1-&gt;5)-[alpha-Kdo-(2-&gt;4)]-alpha-Kdo-(2-&gt;6)-lipid A + ADP + H(+)</text>
        <dbReference type="Rhea" id="RHEA:74067"/>
        <dbReference type="ChEBI" id="CHEBI:15378"/>
        <dbReference type="ChEBI" id="CHEBI:61506"/>
        <dbReference type="ChEBI" id="CHEBI:176431"/>
        <dbReference type="ChEBI" id="CHEBI:193068"/>
        <dbReference type="ChEBI" id="CHEBI:456216"/>
        <dbReference type="EC" id="2.4.99.23"/>
    </reaction>
</comment>
<evidence type="ECO:0000256" key="2">
    <source>
        <dbReference type="ARBA" id="ARBA00004713"/>
    </source>
</evidence>
<dbReference type="PANTHER" id="PTHR30160">
    <property type="entry name" value="TETRAACYLDISACCHARIDE 4'-KINASE-RELATED"/>
    <property type="match status" value="1"/>
</dbReference>
<evidence type="ECO:0000256" key="1">
    <source>
        <dbReference type="ARBA" id="ARBA00004515"/>
    </source>
</evidence>
<evidence type="ECO:0000256" key="5">
    <source>
        <dbReference type="ARBA" id="ARBA00022676"/>
    </source>
</evidence>
<dbReference type="PANTHER" id="PTHR30160:SF19">
    <property type="entry name" value="LIPOPOLYSACCHARIDE HEPTOSYLTRANSFERASE 1"/>
    <property type="match status" value="1"/>
</dbReference>
<dbReference type="NCBIfam" id="TIGR02193">
    <property type="entry name" value="heptsyl_trn_I"/>
    <property type="match status" value="1"/>
</dbReference>
<dbReference type="InterPro" id="IPR002201">
    <property type="entry name" value="Glyco_trans_9"/>
</dbReference>
<dbReference type="EC" id="2.4.99.23" evidence="10"/>
<keyword evidence="5" id="KW-0328">Glycosyltransferase</keyword>
<evidence type="ECO:0000313" key="14">
    <source>
        <dbReference type="EMBL" id="MCY0966571.1"/>
    </source>
</evidence>
<reference evidence="14" key="1">
    <citation type="submission" date="2022-11" db="EMBL/GenBank/DDBJ databases">
        <title>Parathalassolutuus dongxingensis gen. nov., sp. nov., a novel member of family Oceanospirillaceae isolated from a coastal shrimp pond in Guangxi, China.</title>
        <authorList>
            <person name="Chen H."/>
        </authorList>
    </citation>
    <scope>NUCLEOTIDE SEQUENCE</scope>
    <source>
        <strain evidence="14">G-43</strain>
    </source>
</reference>
<dbReference type="Proteomes" id="UP001150830">
    <property type="component" value="Unassembled WGS sequence"/>
</dbReference>
<dbReference type="GO" id="GO:0009244">
    <property type="term" value="P:lipopolysaccharide core region biosynthetic process"/>
    <property type="evidence" value="ECO:0007669"/>
    <property type="project" value="InterPro"/>
</dbReference>
<accession>A0A9X3ELJ0</accession>
<comment type="similarity">
    <text evidence="9">Belongs to the glycosyltransferase 9 family.</text>
</comment>
<dbReference type="GO" id="GO:0005886">
    <property type="term" value="C:plasma membrane"/>
    <property type="evidence" value="ECO:0007669"/>
    <property type="project" value="UniProtKB-SubCell"/>
</dbReference>
<keyword evidence="6" id="KW-0808">Transferase</keyword>
<dbReference type="GO" id="GO:0005829">
    <property type="term" value="C:cytosol"/>
    <property type="evidence" value="ECO:0007669"/>
    <property type="project" value="TreeGrafter"/>
</dbReference>
<dbReference type="Gene3D" id="3.40.50.2000">
    <property type="entry name" value="Glycogen Phosphorylase B"/>
    <property type="match status" value="2"/>
</dbReference>
<dbReference type="Pfam" id="PF01075">
    <property type="entry name" value="Glyco_transf_9"/>
    <property type="match status" value="1"/>
</dbReference>
<evidence type="ECO:0000256" key="3">
    <source>
        <dbReference type="ARBA" id="ARBA00022475"/>
    </source>
</evidence>
<evidence type="ECO:0000256" key="11">
    <source>
        <dbReference type="ARBA" id="ARBA00044190"/>
    </source>
</evidence>
<dbReference type="GO" id="GO:0008713">
    <property type="term" value="F:ADP-heptose-lipopolysaccharide heptosyltransferase activity"/>
    <property type="evidence" value="ECO:0007669"/>
    <property type="project" value="TreeGrafter"/>
</dbReference>
<dbReference type="InterPro" id="IPR051199">
    <property type="entry name" value="LPS_LOS_Heptosyltrfase"/>
</dbReference>
<name>A0A9X3ELJ0_9GAMM</name>
<evidence type="ECO:0000256" key="6">
    <source>
        <dbReference type="ARBA" id="ARBA00022679"/>
    </source>
</evidence>
<keyword evidence="15" id="KW-1185">Reference proteome</keyword>
<evidence type="ECO:0000256" key="10">
    <source>
        <dbReference type="ARBA" id="ARBA00044041"/>
    </source>
</evidence>
<dbReference type="SUPFAM" id="SSF53756">
    <property type="entry name" value="UDP-Glycosyltransferase/glycogen phosphorylase"/>
    <property type="match status" value="1"/>
</dbReference>
<evidence type="ECO:0000256" key="13">
    <source>
        <dbReference type="ARBA" id="ARBA00049201"/>
    </source>
</evidence>
<proteinExistence type="inferred from homology"/>
<evidence type="ECO:0000256" key="7">
    <source>
        <dbReference type="ARBA" id="ARBA00022985"/>
    </source>
</evidence>
<evidence type="ECO:0000256" key="4">
    <source>
        <dbReference type="ARBA" id="ARBA00022519"/>
    </source>
</evidence>
<dbReference type="EMBL" id="JAPNOA010000056">
    <property type="protein sequence ID" value="MCY0966571.1"/>
    <property type="molecule type" value="Genomic_DNA"/>
</dbReference>
<comment type="subcellular location">
    <subcellularLocation>
        <location evidence="1">Cell inner membrane</location>
        <topology evidence="1">Peripheral membrane protein</topology>
        <orientation evidence="1">Cytoplasmic side</orientation>
    </subcellularLocation>
</comment>
<gene>
    <name evidence="14" type="primary">waaC</name>
    <name evidence="14" type="ORF">OUO13_15395</name>
</gene>
<organism evidence="14 15">
    <name type="scientific">Parathalassolituus penaei</name>
    <dbReference type="NCBI Taxonomy" id="2997323"/>
    <lineage>
        <taxon>Bacteria</taxon>
        <taxon>Pseudomonadati</taxon>
        <taxon>Pseudomonadota</taxon>
        <taxon>Gammaproteobacteria</taxon>
        <taxon>Oceanospirillales</taxon>
        <taxon>Oceanospirillaceae</taxon>
        <taxon>Parathalassolituus</taxon>
    </lineage>
</organism>
<dbReference type="InterPro" id="IPR011908">
    <property type="entry name" value="LipoPS_heptosylTferase-I"/>
</dbReference>
<dbReference type="CDD" id="cd03789">
    <property type="entry name" value="GT9_LPS_heptosyltransferase"/>
    <property type="match status" value="1"/>
</dbReference>
<evidence type="ECO:0000256" key="8">
    <source>
        <dbReference type="ARBA" id="ARBA00023136"/>
    </source>
</evidence>
<keyword evidence="3" id="KW-1003">Cell membrane</keyword>
<comment type="caution">
    <text evidence="14">The sequence shown here is derived from an EMBL/GenBank/DDBJ whole genome shotgun (WGS) entry which is preliminary data.</text>
</comment>
<dbReference type="RefSeq" id="WP_283174775.1">
    <property type="nucleotide sequence ID" value="NZ_JAPNOA010000056.1"/>
</dbReference>